<evidence type="ECO:0000313" key="1">
    <source>
        <dbReference type="EMBL" id="QJA49252.1"/>
    </source>
</evidence>
<evidence type="ECO:0000313" key="4">
    <source>
        <dbReference type="EMBL" id="QJI05027.1"/>
    </source>
</evidence>
<dbReference type="AlphaFoldDB" id="A0A6H1ZP56"/>
<evidence type="ECO:0000313" key="2">
    <source>
        <dbReference type="EMBL" id="QJA67969.1"/>
    </source>
</evidence>
<dbReference type="EMBL" id="MT144622">
    <property type="protein sequence ID" value="QJH95544.1"/>
    <property type="molecule type" value="Genomic_DNA"/>
</dbReference>
<proteinExistence type="predicted"/>
<gene>
    <name evidence="4" type="ORF">MM415A00131_0045</name>
    <name evidence="2" type="ORF">MM415B00138_0019</name>
    <name evidence="1" type="ORF">TM448A01279_0005</name>
    <name evidence="3" type="ORF">TM448B00456_0025</name>
</gene>
<evidence type="ECO:0000313" key="3">
    <source>
        <dbReference type="EMBL" id="QJH95544.1"/>
    </source>
</evidence>
<sequence>MYVNDTGFASVTEILRPFIDDRWFSDEAAERGSAIHSAAAAFLQGLFVPPLKPEWRGYFESFKKWSDIIDEVVLIEERLTDTAIGFTGQADMIIRIKGDEGYSLPDIKTGQSKLDIWMVQSAAYRHLAKTVKGIDTIRGFPVRPKPDGSGVLPVGDYARNYAKDFNDFVSALNCHKRFCKNKKEVANHG</sequence>
<dbReference type="EMBL" id="MT145193">
    <property type="protein sequence ID" value="QJI05027.1"/>
    <property type="molecule type" value="Genomic_DNA"/>
</dbReference>
<accession>A0A6H1ZP56</accession>
<dbReference type="EMBL" id="MT144127">
    <property type="protein sequence ID" value="QJA49252.1"/>
    <property type="molecule type" value="Genomic_DNA"/>
</dbReference>
<protein>
    <recommendedName>
        <fullName evidence="5">PD-(D/E)XK nuclease superfamily protein</fullName>
    </recommendedName>
</protein>
<evidence type="ECO:0008006" key="5">
    <source>
        <dbReference type="Google" id="ProtNLM"/>
    </source>
</evidence>
<dbReference type="EMBL" id="MT141578">
    <property type="protein sequence ID" value="QJA67969.1"/>
    <property type="molecule type" value="Genomic_DNA"/>
</dbReference>
<reference evidence="1" key="1">
    <citation type="submission" date="2020-03" db="EMBL/GenBank/DDBJ databases">
        <title>The deep terrestrial virosphere.</title>
        <authorList>
            <person name="Holmfeldt K."/>
            <person name="Nilsson E."/>
            <person name="Simone D."/>
            <person name="Lopez-Fernandez M."/>
            <person name="Wu X."/>
            <person name="de Brujin I."/>
            <person name="Lundin D."/>
            <person name="Andersson A."/>
            <person name="Bertilsson S."/>
            <person name="Dopson M."/>
        </authorList>
    </citation>
    <scope>NUCLEOTIDE SEQUENCE</scope>
    <source>
        <strain evidence="4">MM415A00131</strain>
        <strain evidence="2">MM415B00138</strain>
        <strain evidence="1">TM448A01279</strain>
        <strain evidence="3">TM448B00456</strain>
    </source>
</reference>
<name>A0A6H1ZP56_9ZZZZ</name>
<organism evidence="1">
    <name type="scientific">viral metagenome</name>
    <dbReference type="NCBI Taxonomy" id="1070528"/>
    <lineage>
        <taxon>unclassified sequences</taxon>
        <taxon>metagenomes</taxon>
        <taxon>organismal metagenomes</taxon>
    </lineage>
</organism>